<dbReference type="InterPro" id="IPR000305">
    <property type="entry name" value="GIY-YIG_endonuc"/>
</dbReference>
<organism evidence="2 5">
    <name type="scientific">Malaciobacter marinus</name>
    <dbReference type="NCBI Taxonomy" id="505249"/>
    <lineage>
        <taxon>Bacteria</taxon>
        <taxon>Pseudomonadati</taxon>
        <taxon>Campylobacterota</taxon>
        <taxon>Epsilonproteobacteria</taxon>
        <taxon>Campylobacterales</taxon>
        <taxon>Arcobacteraceae</taxon>
        <taxon>Malaciobacter</taxon>
    </lineage>
</organism>
<dbReference type="Proteomes" id="UP000264693">
    <property type="component" value="Chromosome"/>
</dbReference>
<protein>
    <recommendedName>
        <fullName evidence="1">GIY-YIG domain-containing protein</fullName>
    </recommendedName>
</protein>
<dbReference type="AlphaFoldDB" id="A0A347TH45"/>
<evidence type="ECO:0000313" key="3">
    <source>
        <dbReference type="EMBL" id="PHO14957.1"/>
    </source>
</evidence>
<dbReference type="EMBL" id="NXAO01000041">
    <property type="protein sequence ID" value="PHO14957.1"/>
    <property type="molecule type" value="Genomic_DNA"/>
</dbReference>
<gene>
    <name evidence="2" type="ORF">AMRN_0124</name>
    <name evidence="3" type="ORF">CPH92_08865</name>
</gene>
<dbReference type="KEGG" id="amar:AMRN_0124"/>
<reference evidence="4" key="1">
    <citation type="submission" date="2017-09" db="EMBL/GenBank/DDBJ databases">
        <title>Arcobacter canalis sp. nov., a new species isolated from a water canal contaminated with urban sewage.</title>
        <authorList>
            <person name="Perez-Cataluna A."/>
            <person name="Salas-Masso N."/>
            <person name="Figueras M.J."/>
        </authorList>
    </citation>
    <scope>NUCLEOTIDE SEQUENCE [LARGE SCALE GENOMIC DNA]</scope>
    <source>
        <strain evidence="4">CECT 7727</strain>
    </source>
</reference>
<feature type="domain" description="GIY-YIG" evidence="1">
    <location>
        <begin position="106"/>
        <end position="199"/>
    </location>
</feature>
<accession>A0A347TH45</accession>
<keyword evidence="4" id="KW-1185">Reference proteome</keyword>
<reference evidence="3" key="2">
    <citation type="submission" date="2017-09" db="EMBL/GenBank/DDBJ databases">
        <authorList>
            <person name="Perez-Cataluna A."/>
            <person name="Figueras M.J."/>
            <person name="Salas-Masso N."/>
        </authorList>
    </citation>
    <scope>NUCLEOTIDE SEQUENCE</scope>
    <source>
        <strain evidence="3">CECT 7727</strain>
    </source>
</reference>
<proteinExistence type="predicted"/>
<dbReference type="PROSITE" id="PS50164">
    <property type="entry name" value="GIY_YIG"/>
    <property type="match status" value="1"/>
</dbReference>
<reference evidence="2 5" key="3">
    <citation type="submission" date="2018-08" db="EMBL/GenBank/DDBJ databases">
        <title>Complete genome of the Arcobacter marinus type strain JCM 15502.</title>
        <authorList>
            <person name="Miller W.G."/>
            <person name="Yee E."/>
            <person name="Huynh S."/>
            <person name="Parker C.T."/>
        </authorList>
    </citation>
    <scope>NUCLEOTIDE SEQUENCE [LARGE SCALE GENOMIC DNA]</scope>
    <source>
        <strain evidence="2 5">JCM 15502</strain>
    </source>
</reference>
<evidence type="ECO:0000313" key="2">
    <source>
        <dbReference type="EMBL" id="AXX85923.1"/>
    </source>
</evidence>
<evidence type="ECO:0000259" key="1">
    <source>
        <dbReference type="PROSITE" id="PS50164"/>
    </source>
</evidence>
<name>A0A347TH45_9BACT</name>
<dbReference type="EMBL" id="CP032101">
    <property type="protein sequence ID" value="AXX85923.1"/>
    <property type="molecule type" value="Genomic_DNA"/>
</dbReference>
<evidence type="ECO:0000313" key="4">
    <source>
        <dbReference type="Proteomes" id="UP000224740"/>
    </source>
</evidence>
<dbReference type="RefSeq" id="WP_099311375.1">
    <property type="nucleotide sequence ID" value="NZ_CP032101.1"/>
</dbReference>
<sequence length="200" mass="23330">MIQKEISHRKLYPRTSSVSNTPGIYAWYYDYRKLIDILNIAAPRNTIIDTFLNELESVSKKIKLPTVKGNIKGKLNTEYSCIIDNIDYLKSKSYHAKMASTDFDMLKESIYVLQNYSAPLYIGKAVKQTLRERYKQHIKNYDDASTGKNNKNTFGYRLYEVGLTPSELIFKYHSLTNRENEIDMIEHIINRITKPTLGER</sequence>
<dbReference type="Proteomes" id="UP000224740">
    <property type="component" value="Unassembled WGS sequence"/>
</dbReference>
<evidence type="ECO:0000313" key="5">
    <source>
        <dbReference type="Proteomes" id="UP000264693"/>
    </source>
</evidence>